<dbReference type="EMBL" id="MU128933">
    <property type="protein sequence ID" value="KAF9517235.1"/>
    <property type="molecule type" value="Genomic_DNA"/>
</dbReference>
<reference evidence="3" key="1">
    <citation type="journal article" date="2020" name="Nat. Commun.">
        <title>Large-scale genome sequencing of mycorrhizal fungi provides insights into the early evolution of symbiotic traits.</title>
        <authorList>
            <person name="Miyauchi S."/>
            <person name="Kiss E."/>
            <person name="Kuo A."/>
            <person name="Drula E."/>
            <person name="Kohler A."/>
            <person name="Sanchez-Garcia M."/>
            <person name="Morin E."/>
            <person name="Andreopoulos B."/>
            <person name="Barry K.W."/>
            <person name="Bonito G."/>
            <person name="Buee M."/>
            <person name="Carver A."/>
            <person name="Chen C."/>
            <person name="Cichocki N."/>
            <person name="Clum A."/>
            <person name="Culley D."/>
            <person name="Crous P.W."/>
            <person name="Fauchery L."/>
            <person name="Girlanda M."/>
            <person name="Hayes R.D."/>
            <person name="Keri Z."/>
            <person name="LaButti K."/>
            <person name="Lipzen A."/>
            <person name="Lombard V."/>
            <person name="Magnuson J."/>
            <person name="Maillard F."/>
            <person name="Murat C."/>
            <person name="Nolan M."/>
            <person name="Ohm R.A."/>
            <person name="Pangilinan J."/>
            <person name="Pereira M.F."/>
            <person name="Perotto S."/>
            <person name="Peter M."/>
            <person name="Pfister S."/>
            <person name="Riley R."/>
            <person name="Sitrit Y."/>
            <person name="Stielow J.B."/>
            <person name="Szollosi G."/>
            <person name="Zifcakova L."/>
            <person name="Stursova M."/>
            <person name="Spatafora J.W."/>
            <person name="Tedersoo L."/>
            <person name="Vaario L.M."/>
            <person name="Yamada A."/>
            <person name="Yan M."/>
            <person name="Wang P."/>
            <person name="Xu J."/>
            <person name="Bruns T."/>
            <person name="Baldrian P."/>
            <person name="Vilgalys R."/>
            <person name="Dunand C."/>
            <person name="Henrissat B."/>
            <person name="Grigoriev I.V."/>
            <person name="Hibbett D."/>
            <person name="Nagy L.G."/>
            <person name="Martin F.M."/>
        </authorList>
    </citation>
    <scope>NUCLEOTIDE SEQUENCE</scope>
    <source>
        <strain evidence="3">UP504</strain>
    </source>
</reference>
<accession>A0A9P6B453</accession>
<feature type="domain" description="DUF4140" evidence="2">
    <location>
        <begin position="17"/>
        <end position="119"/>
    </location>
</feature>
<organism evidence="3 4">
    <name type="scientific">Hydnum rufescens UP504</name>
    <dbReference type="NCBI Taxonomy" id="1448309"/>
    <lineage>
        <taxon>Eukaryota</taxon>
        <taxon>Fungi</taxon>
        <taxon>Dikarya</taxon>
        <taxon>Basidiomycota</taxon>
        <taxon>Agaricomycotina</taxon>
        <taxon>Agaricomycetes</taxon>
        <taxon>Cantharellales</taxon>
        <taxon>Hydnaceae</taxon>
        <taxon>Hydnum</taxon>
    </lineage>
</organism>
<protein>
    <recommendedName>
        <fullName evidence="5">Mucoidy inhibitor A</fullName>
    </recommendedName>
</protein>
<dbReference type="OrthoDB" id="10068793at2759"/>
<comment type="caution">
    <text evidence="3">The sequence shown here is derived from an EMBL/GenBank/DDBJ whole genome shotgun (WGS) entry which is preliminary data.</text>
</comment>
<keyword evidence="4" id="KW-1185">Reference proteome</keyword>
<sequence>MANGIKINAPEHDIEQVTVYGDRAVIRRKFPVELQAGQNEAVVSRLPASLESDSIRVETETTSASQSLTVFDVVYAPPGSPQNVDEGDEISSLEERVSAVQSRHAFLTKQEKVLSSYSDTLSSQYANASQLASFLDLQRTTNRSIYEERTALDKEYKSLSKELDDARKRTNSEIQAKRASSVTVTVLSEEPGPAQLILIYAVYGASWSSLYDVRASVDSHFASKKAESPTISLQYRASITQHTGEDWNGVALILSTAAPLIGSEIPELVPWSIAPTVAPRPMLLSAPRVRTMARMVKSARSVEDDDEDMGTLRSYEISKQFGSRSRAVVVQEGAVSSVFHIEGQSTIPSDDLSHKVSIAVLDLAAEFEWVTVPRKVTSAYLKCRVKNTSDFLLIRGPSNVFMDGNFVSKSSIPSVSPQETFSCSLGVDPSLRITYHPQKKSVSTTGGSLLSRSQKTDVTAYWQRISIKNTRPTTISRLIVKDQVPTSENARIKVLLTDPNEKQIGPMDPASTNQSTPFVSRAQINDGIVARWAQKNEDGTGGPKGDGIIEWVCTDVGEELDINLAYEVSAPQNVPWS</sequence>
<feature type="domain" description="DUF4139" evidence="1">
    <location>
        <begin position="198"/>
        <end position="507"/>
    </location>
</feature>
<dbReference type="Pfam" id="PF13600">
    <property type="entry name" value="DUF4140"/>
    <property type="match status" value="1"/>
</dbReference>
<evidence type="ECO:0000313" key="4">
    <source>
        <dbReference type="Proteomes" id="UP000886523"/>
    </source>
</evidence>
<dbReference type="AlphaFoldDB" id="A0A9P6B453"/>
<dbReference type="InterPro" id="IPR037291">
    <property type="entry name" value="DUF4139"/>
</dbReference>
<evidence type="ECO:0000259" key="2">
    <source>
        <dbReference type="Pfam" id="PF13600"/>
    </source>
</evidence>
<evidence type="ECO:0000259" key="1">
    <source>
        <dbReference type="Pfam" id="PF13598"/>
    </source>
</evidence>
<dbReference type="NCBIfam" id="TIGR02231">
    <property type="entry name" value="mucoidy inhibitor MuiA family protein"/>
    <property type="match status" value="1"/>
</dbReference>
<dbReference type="InterPro" id="IPR011935">
    <property type="entry name" value="CHP02231"/>
</dbReference>
<name>A0A9P6B453_9AGAM</name>
<gene>
    <name evidence="3" type="ORF">BS47DRAFT_1314494</name>
</gene>
<dbReference type="PANTHER" id="PTHR31005">
    <property type="entry name" value="DUF4139 DOMAIN-CONTAINING PROTEIN"/>
    <property type="match status" value="1"/>
</dbReference>
<dbReference type="InterPro" id="IPR025554">
    <property type="entry name" value="DUF4140"/>
</dbReference>
<dbReference type="Pfam" id="PF13598">
    <property type="entry name" value="DUF4139"/>
    <property type="match status" value="1"/>
</dbReference>
<evidence type="ECO:0000313" key="3">
    <source>
        <dbReference type="EMBL" id="KAF9517235.1"/>
    </source>
</evidence>
<proteinExistence type="predicted"/>
<dbReference type="PANTHER" id="PTHR31005:SF8">
    <property type="entry name" value="DUF4139 DOMAIN-CONTAINING PROTEIN"/>
    <property type="match status" value="1"/>
</dbReference>
<dbReference type="Proteomes" id="UP000886523">
    <property type="component" value="Unassembled WGS sequence"/>
</dbReference>
<evidence type="ECO:0008006" key="5">
    <source>
        <dbReference type="Google" id="ProtNLM"/>
    </source>
</evidence>